<comment type="subcellular location">
    <subcellularLocation>
        <location evidence="1">Cell outer membrane</location>
    </subcellularLocation>
</comment>
<evidence type="ECO:0000259" key="8">
    <source>
        <dbReference type="Pfam" id="PF14322"/>
    </source>
</evidence>
<gene>
    <name evidence="9" type="ORF">ACFS6I_18665</name>
</gene>
<keyword evidence="4" id="KW-0472">Membrane</keyword>
<dbReference type="Pfam" id="PF14322">
    <property type="entry name" value="SusD-like_3"/>
    <property type="match status" value="1"/>
</dbReference>
<sequence>MKKRIILYTLGLCLSGSILSCSNLLDLEPEGSLTENSTFSNYNNFISYAWQFYGTFPGYNGSAPNAEVNGDLFANANANATSDWLWQRVVVPSKSSDYSDPFTQIRSINILLDNIDQATNLTEVEKKHIRSIGYFFKAYQYMDLLNKYGTAIWVEHAINDGDKEVLYGTPSTRDELATKIEGLLNYASENIKVNGDGPNTINKNVVLALTVRFGLREGTWRKYHQLAQADKYLRLSAEAGAKLMGANIPLFNDYDQLFNSESLAQVPEVLLYKQYEQNQIMHSLASLARNSAGRWDLTKAAVDLYLMKDGQTRWSSPQFDGDKNPYDEFRNRDRRLYFTIPPPYKVEAKHPTYTWTHTADVKDREYIDLMAQLSVDKRKMLPWMNWEGLILKQEPHFVDNNLGQPFSVSFTGYRFYKFSNKIQRIQNQDINDAPIFRMGEVLISYAEAKYELGELDQSLVDKTINPLRARGGVAPLQLGSIPVDPTRDANVAPALWEIRRERAVELMGEGFRFDDLRRWKKMDYAVALKRGRYITKGVDVPANAPIPIENNQSQGYISYEGKTPGPFLPHYYLYPIPAAELVLNTNLKQNPDW</sequence>
<reference evidence="10" key="1">
    <citation type="journal article" date="2019" name="Int. J. Syst. Evol. Microbiol.">
        <title>The Global Catalogue of Microorganisms (GCM) 10K type strain sequencing project: providing services to taxonomists for standard genome sequencing and annotation.</title>
        <authorList>
            <consortium name="The Broad Institute Genomics Platform"/>
            <consortium name="The Broad Institute Genome Sequencing Center for Infectious Disease"/>
            <person name="Wu L."/>
            <person name="Ma J."/>
        </authorList>
    </citation>
    <scope>NUCLEOTIDE SEQUENCE [LARGE SCALE GENOMIC DNA]</scope>
    <source>
        <strain evidence="10">KCTC 22209</strain>
    </source>
</reference>
<feature type="signal peptide" evidence="6">
    <location>
        <begin position="1"/>
        <end position="20"/>
    </location>
</feature>
<comment type="similarity">
    <text evidence="2">Belongs to the SusD family.</text>
</comment>
<evidence type="ECO:0000256" key="5">
    <source>
        <dbReference type="ARBA" id="ARBA00023237"/>
    </source>
</evidence>
<dbReference type="RefSeq" id="WP_380922925.1">
    <property type="nucleotide sequence ID" value="NZ_JBHUPE010000007.1"/>
</dbReference>
<comment type="caution">
    <text evidence="9">The sequence shown here is derived from an EMBL/GenBank/DDBJ whole genome shotgun (WGS) entry which is preliminary data.</text>
</comment>
<dbReference type="InterPro" id="IPR011990">
    <property type="entry name" value="TPR-like_helical_dom_sf"/>
</dbReference>
<dbReference type="InterPro" id="IPR033985">
    <property type="entry name" value="SusD-like_N"/>
</dbReference>
<evidence type="ECO:0000256" key="6">
    <source>
        <dbReference type="SAM" id="SignalP"/>
    </source>
</evidence>
<feature type="domain" description="SusD-like N-terminal" evidence="8">
    <location>
        <begin position="68"/>
        <end position="188"/>
    </location>
</feature>
<evidence type="ECO:0000259" key="7">
    <source>
        <dbReference type="Pfam" id="PF07980"/>
    </source>
</evidence>
<dbReference type="EMBL" id="JBHUPE010000007">
    <property type="protein sequence ID" value="MFD2905959.1"/>
    <property type="molecule type" value="Genomic_DNA"/>
</dbReference>
<organism evidence="9 10">
    <name type="scientific">Sphingobacterium anhuiense</name>
    <dbReference type="NCBI Taxonomy" id="493780"/>
    <lineage>
        <taxon>Bacteria</taxon>
        <taxon>Pseudomonadati</taxon>
        <taxon>Bacteroidota</taxon>
        <taxon>Sphingobacteriia</taxon>
        <taxon>Sphingobacteriales</taxon>
        <taxon>Sphingobacteriaceae</taxon>
        <taxon>Sphingobacterium</taxon>
    </lineage>
</organism>
<keyword evidence="10" id="KW-1185">Reference proteome</keyword>
<dbReference type="Gene3D" id="1.25.40.390">
    <property type="match status" value="1"/>
</dbReference>
<evidence type="ECO:0000313" key="9">
    <source>
        <dbReference type="EMBL" id="MFD2905959.1"/>
    </source>
</evidence>
<dbReference type="InterPro" id="IPR012944">
    <property type="entry name" value="SusD_RagB_dom"/>
</dbReference>
<evidence type="ECO:0000256" key="4">
    <source>
        <dbReference type="ARBA" id="ARBA00023136"/>
    </source>
</evidence>
<keyword evidence="5" id="KW-0998">Cell outer membrane</keyword>
<dbReference type="Pfam" id="PF07980">
    <property type="entry name" value="SusD_RagB"/>
    <property type="match status" value="1"/>
</dbReference>
<accession>A0ABW5YZJ0</accession>
<feature type="domain" description="RagB/SusD" evidence="7">
    <location>
        <begin position="289"/>
        <end position="593"/>
    </location>
</feature>
<name>A0ABW5YZJ0_9SPHI</name>
<proteinExistence type="inferred from homology"/>
<evidence type="ECO:0000313" key="10">
    <source>
        <dbReference type="Proteomes" id="UP001597509"/>
    </source>
</evidence>
<keyword evidence="3 6" id="KW-0732">Signal</keyword>
<evidence type="ECO:0000256" key="1">
    <source>
        <dbReference type="ARBA" id="ARBA00004442"/>
    </source>
</evidence>
<dbReference type="SUPFAM" id="SSF48452">
    <property type="entry name" value="TPR-like"/>
    <property type="match status" value="1"/>
</dbReference>
<evidence type="ECO:0000256" key="2">
    <source>
        <dbReference type="ARBA" id="ARBA00006275"/>
    </source>
</evidence>
<protein>
    <submittedName>
        <fullName evidence="9">RagB/SusD family nutrient uptake outer membrane protein</fullName>
    </submittedName>
</protein>
<dbReference type="PROSITE" id="PS51257">
    <property type="entry name" value="PROKAR_LIPOPROTEIN"/>
    <property type="match status" value="1"/>
</dbReference>
<dbReference type="Proteomes" id="UP001597509">
    <property type="component" value="Unassembled WGS sequence"/>
</dbReference>
<feature type="chain" id="PRO_5047188024" evidence="6">
    <location>
        <begin position="21"/>
        <end position="593"/>
    </location>
</feature>
<evidence type="ECO:0000256" key="3">
    <source>
        <dbReference type="ARBA" id="ARBA00022729"/>
    </source>
</evidence>